<proteinExistence type="predicted"/>
<dbReference type="EMBL" id="UINC01027653">
    <property type="protein sequence ID" value="SVB07257.1"/>
    <property type="molecule type" value="Genomic_DNA"/>
</dbReference>
<evidence type="ECO:0008006" key="2">
    <source>
        <dbReference type="Google" id="ProtNLM"/>
    </source>
</evidence>
<accession>A0A382B214</accession>
<gene>
    <name evidence="1" type="ORF">METZ01_LOCUS160111</name>
</gene>
<organism evidence="1">
    <name type="scientific">marine metagenome</name>
    <dbReference type="NCBI Taxonomy" id="408172"/>
    <lineage>
        <taxon>unclassified sequences</taxon>
        <taxon>metagenomes</taxon>
        <taxon>ecological metagenomes</taxon>
    </lineage>
</organism>
<protein>
    <recommendedName>
        <fullName evidence="2">Lipoprotein</fullName>
    </recommendedName>
</protein>
<dbReference type="PROSITE" id="PS51257">
    <property type="entry name" value="PROKAR_LIPOPROTEIN"/>
    <property type="match status" value="1"/>
</dbReference>
<name>A0A382B214_9ZZZZ</name>
<sequence length="99" mass="10954">MKTSKLFLPKLFIIILLGLSGCAVPVGFGSHKAVLASEMGVTYEYDSLFGGYERMAKAAKEHCNKFKKRPVAKEKSARTTVSFVTFGLIKVDVQTFDCR</sequence>
<dbReference type="AlphaFoldDB" id="A0A382B214"/>
<evidence type="ECO:0000313" key="1">
    <source>
        <dbReference type="EMBL" id="SVB07257.1"/>
    </source>
</evidence>
<reference evidence="1" key="1">
    <citation type="submission" date="2018-05" db="EMBL/GenBank/DDBJ databases">
        <authorList>
            <person name="Lanie J.A."/>
            <person name="Ng W.-L."/>
            <person name="Kazmierczak K.M."/>
            <person name="Andrzejewski T.M."/>
            <person name="Davidsen T.M."/>
            <person name="Wayne K.J."/>
            <person name="Tettelin H."/>
            <person name="Glass J.I."/>
            <person name="Rusch D."/>
            <person name="Podicherti R."/>
            <person name="Tsui H.-C.T."/>
            <person name="Winkler M.E."/>
        </authorList>
    </citation>
    <scope>NUCLEOTIDE SEQUENCE</scope>
</reference>